<evidence type="ECO:0000256" key="2">
    <source>
        <dbReference type="ARBA" id="ARBA00004752"/>
    </source>
</evidence>
<evidence type="ECO:0000313" key="19">
    <source>
        <dbReference type="Proteomes" id="UP000238415"/>
    </source>
</evidence>
<evidence type="ECO:0000256" key="14">
    <source>
        <dbReference type="PIRSR" id="PIRSR618044-2"/>
    </source>
</evidence>
<proteinExistence type="inferred from homology"/>
<keyword evidence="7" id="KW-0732">Signal</keyword>
<dbReference type="InterPro" id="IPR012907">
    <property type="entry name" value="Peptidase_S11_C"/>
</dbReference>
<feature type="active site" description="Proton acceptor" evidence="13">
    <location>
        <position position="67"/>
    </location>
</feature>
<comment type="caution">
    <text evidence="18">The sequence shown here is derived from an EMBL/GenBank/DDBJ whole genome shotgun (WGS) entry which is preliminary data.</text>
</comment>
<comment type="similarity">
    <text evidence="3 15">Belongs to the peptidase S11 family.</text>
</comment>
<dbReference type="InterPro" id="IPR015956">
    <property type="entry name" value="Peniciliin-bd_prot_C_sf"/>
</dbReference>
<dbReference type="PANTHER" id="PTHR21581:SF33">
    <property type="entry name" value="D-ALANYL-D-ALANINE CARBOXYPEPTIDASE DACB"/>
    <property type="match status" value="1"/>
</dbReference>
<evidence type="ECO:0000256" key="6">
    <source>
        <dbReference type="ARBA" id="ARBA00022670"/>
    </source>
</evidence>
<keyword evidence="16" id="KW-0812">Transmembrane</keyword>
<keyword evidence="5 18" id="KW-0121">Carboxypeptidase</keyword>
<keyword evidence="16" id="KW-1133">Transmembrane helix</keyword>
<evidence type="ECO:0000256" key="15">
    <source>
        <dbReference type="RuleBase" id="RU004016"/>
    </source>
</evidence>
<evidence type="ECO:0000256" key="10">
    <source>
        <dbReference type="ARBA" id="ARBA00022984"/>
    </source>
</evidence>
<evidence type="ECO:0000256" key="16">
    <source>
        <dbReference type="SAM" id="Phobius"/>
    </source>
</evidence>
<feature type="transmembrane region" description="Helical" evidence="16">
    <location>
        <begin position="372"/>
        <end position="390"/>
    </location>
</feature>
<dbReference type="Pfam" id="PF07943">
    <property type="entry name" value="PBP5_C"/>
    <property type="match status" value="1"/>
</dbReference>
<dbReference type="Gene3D" id="2.60.410.10">
    <property type="entry name" value="D-Ala-D-Ala carboxypeptidase, C-terminal domain"/>
    <property type="match status" value="1"/>
</dbReference>
<dbReference type="SUPFAM" id="SSF56601">
    <property type="entry name" value="beta-lactamase/transpeptidase-like"/>
    <property type="match status" value="1"/>
</dbReference>
<comment type="function">
    <text evidence="1">Removes C-terminal D-alanyl residues from sugar-peptide cell wall precursors.</text>
</comment>
<dbReference type="InterPro" id="IPR037167">
    <property type="entry name" value="Peptidase_S11_C_sf"/>
</dbReference>
<gene>
    <name evidence="18" type="primary">dacB</name>
    <name evidence="18" type="ORF">MOHU_04490</name>
</gene>
<dbReference type="EMBL" id="PVXM01000006">
    <property type="protein sequence ID" value="PRR74949.1"/>
    <property type="molecule type" value="Genomic_DNA"/>
</dbReference>
<keyword evidence="19" id="KW-1185">Reference proteome</keyword>
<accession>A0A2T0AW37</accession>
<reference evidence="18 19" key="1">
    <citation type="submission" date="2018-03" db="EMBL/GenBank/DDBJ databases">
        <title>Genome sequence of Moorella humiferrea DSM 23265.</title>
        <authorList>
            <person name="Poehlein A."/>
            <person name="Daniel R."/>
        </authorList>
    </citation>
    <scope>NUCLEOTIDE SEQUENCE [LARGE SCALE GENOMIC DNA]</scope>
    <source>
        <strain evidence="18 19">DSM 23265</strain>
    </source>
</reference>
<evidence type="ECO:0000256" key="7">
    <source>
        <dbReference type="ARBA" id="ARBA00022729"/>
    </source>
</evidence>
<dbReference type="GO" id="GO:0009252">
    <property type="term" value="P:peptidoglycan biosynthetic process"/>
    <property type="evidence" value="ECO:0007669"/>
    <property type="project" value="UniProtKB-UniPathway"/>
</dbReference>
<evidence type="ECO:0000256" key="5">
    <source>
        <dbReference type="ARBA" id="ARBA00022645"/>
    </source>
</evidence>
<evidence type="ECO:0000259" key="17">
    <source>
        <dbReference type="SMART" id="SM00936"/>
    </source>
</evidence>
<dbReference type="GO" id="GO:0071555">
    <property type="term" value="P:cell wall organization"/>
    <property type="evidence" value="ECO:0007669"/>
    <property type="project" value="UniProtKB-KW"/>
</dbReference>
<feature type="active site" description="Proton acceptor" evidence="13">
    <location>
        <position position="70"/>
    </location>
</feature>
<comment type="catalytic activity">
    <reaction evidence="12">
        <text>Preferential cleavage: (Ac)2-L-Lys-D-Ala-|-D-Ala. Also transpeptidation of peptidyl-alanyl moieties that are N-acyl substituents of D-alanine.</text>
        <dbReference type="EC" id="3.4.16.4"/>
    </reaction>
</comment>
<dbReference type="Gene3D" id="3.40.710.10">
    <property type="entry name" value="DD-peptidase/beta-lactamase superfamily"/>
    <property type="match status" value="1"/>
</dbReference>
<keyword evidence="6" id="KW-0645">Protease</keyword>
<dbReference type="AlphaFoldDB" id="A0A2T0AW37"/>
<keyword evidence="16" id="KW-0472">Membrane</keyword>
<comment type="pathway">
    <text evidence="2">Cell wall biogenesis; peptidoglycan biosynthesis.</text>
</comment>
<dbReference type="PRINTS" id="PR00725">
    <property type="entry name" value="DADACBPTASE1"/>
</dbReference>
<dbReference type="GO" id="GO:0008360">
    <property type="term" value="P:regulation of cell shape"/>
    <property type="evidence" value="ECO:0007669"/>
    <property type="project" value="UniProtKB-KW"/>
</dbReference>
<dbReference type="UniPathway" id="UPA00219"/>
<name>A0A2T0AW37_9FIRM</name>
<dbReference type="GO" id="GO:0009002">
    <property type="term" value="F:serine-type D-Ala-D-Ala carboxypeptidase activity"/>
    <property type="evidence" value="ECO:0007669"/>
    <property type="project" value="UniProtKB-EC"/>
</dbReference>
<dbReference type="EC" id="3.4.16.4" evidence="4"/>
<evidence type="ECO:0000313" key="18">
    <source>
        <dbReference type="EMBL" id="PRR74949.1"/>
    </source>
</evidence>
<dbReference type="RefSeq" id="WP_106004479.1">
    <property type="nucleotide sequence ID" value="NZ_CP136419.1"/>
</dbReference>
<sequence length="411" mass="45101">MSPGNKVRKATFLLIVFFLFFITPFKVWAENEETPPQITAAAAVLMDMATGKVLWEKNPDERKAPASTTKILTALIALEKGRLDDVITVGPNPPRVDGTRVYLVEGEQVTLENLLYAMLLNSGNDAALAIAEHYGGSQEGFARLMNEKAASLGAVNSHFVTPNGLPNPNHYTTARDLAIIARAAMQNETFRRIVATKTRPWHGQEWETTLINQNKLLWNYEGADGVKNGYTSEAHFTLVGSATRDGQSYLAVVLDERSSRTAEGDVAALLDYAFKEFRSFQLVRQGEIVAVVEAGDGKKVELAAAADLAIVGRNDGSGPPVGRLELSPIKGPLPAGRSVGEIVFRQNGEVVGRVAVVNRQPIPARPLSIGDWWLRFSLPVLGVAGLYYLVQAEKQRRRLFRARRRVFGDYS</sequence>
<dbReference type="SMART" id="SM00936">
    <property type="entry name" value="PBP5_C"/>
    <property type="match status" value="1"/>
</dbReference>
<keyword evidence="8 18" id="KW-0378">Hydrolase</keyword>
<feature type="domain" description="Peptidase S11 D-Ala-D-Ala carboxypeptidase A C-terminal" evidence="17">
    <location>
        <begin position="277"/>
        <end position="364"/>
    </location>
</feature>
<evidence type="ECO:0000256" key="11">
    <source>
        <dbReference type="ARBA" id="ARBA00023316"/>
    </source>
</evidence>
<protein>
    <recommendedName>
        <fullName evidence="4">serine-type D-Ala-D-Ala carboxypeptidase</fullName>
        <ecNumber evidence="4">3.4.16.4</ecNumber>
    </recommendedName>
</protein>
<feature type="binding site" evidence="14">
    <location>
        <position position="227"/>
    </location>
    <ligand>
        <name>substrate</name>
    </ligand>
</feature>
<dbReference type="InterPro" id="IPR012338">
    <property type="entry name" value="Beta-lactam/transpept-like"/>
</dbReference>
<evidence type="ECO:0000256" key="3">
    <source>
        <dbReference type="ARBA" id="ARBA00007164"/>
    </source>
</evidence>
<dbReference type="SUPFAM" id="SSF69189">
    <property type="entry name" value="Penicillin-binding protein associated domain"/>
    <property type="match status" value="1"/>
</dbReference>
<evidence type="ECO:0000256" key="4">
    <source>
        <dbReference type="ARBA" id="ARBA00012448"/>
    </source>
</evidence>
<organism evidence="18 19">
    <name type="scientific">Neomoorella humiferrea</name>
    <dbReference type="NCBI Taxonomy" id="676965"/>
    <lineage>
        <taxon>Bacteria</taxon>
        <taxon>Bacillati</taxon>
        <taxon>Bacillota</taxon>
        <taxon>Clostridia</taxon>
        <taxon>Neomoorellales</taxon>
        <taxon>Neomoorellaceae</taxon>
        <taxon>Neomoorella</taxon>
    </lineage>
</organism>
<keyword evidence="10" id="KW-0573">Peptidoglycan synthesis</keyword>
<dbReference type="InterPro" id="IPR001967">
    <property type="entry name" value="Peptidase_S11_N"/>
</dbReference>
<keyword evidence="11" id="KW-0961">Cell wall biogenesis/degradation</keyword>
<dbReference type="OrthoDB" id="9791132at2"/>
<dbReference type="PANTHER" id="PTHR21581">
    <property type="entry name" value="D-ALANYL-D-ALANINE CARBOXYPEPTIDASE"/>
    <property type="match status" value="1"/>
</dbReference>
<evidence type="ECO:0000256" key="13">
    <source>
        <dbReference type="PIRSR" id="PIRSR618044-1"/>
    </source>
</evidence>
<keyword evidence="9" id="KW-0133">Cell shape</keyword>
<dbReference type="Pfam" id="PF00768">
    <property type="entry name" value="Peptidase_S11"/>
    <property type="match status" value="1"/>
</dbReference>
<evidence type="ECO:0000256" key="1">
    <source>
        <dbReference type="ARBA" id="ARBA00003217"/>
    </source>
</evidence>
<evidence type="ECO:0000256" key="9">
    <source>
        <dbReference type="ARBA" id="ARBA00022960"/>
    </source>
</evidence>
<dbReference type="GO" id="GO:0006508">
    <property type="term" value="P:proteolysis"/>
    <property type="evidence" value="ECO:0007669"/>
    <property type="project" value="UniProtKB-KW"/>
</dbReference>
<evidence type="ECO:0000256" key="12">
    <source>
        <dbReference type="ARBA" id="ARBA00034000"/>
    </source>
</evidence>
<evidence type="ECO:0000256" key="8">
    <source>
        <dbReference type="ARBA" id="ARBA00022801"/>
    </source>
</evidence>
<feature type="active site" evidence="13">
    <location>
        <position position="122"/>
    </location>
</feature>
<dbReference type="Proteomes" id="UP000238415">
    <property type="component" value="Unassembled WGS sequence"/>
</dbReference>
<dbReference type="InterPro" id="IPR018044">
    <property type="entry name" value="Peptidase_S11"/>
</dbReference>